<dbReference type="Proteomes" id="UP000246303">
    <property type="component" value="Unassembled WGS sequence"/>
</dbReference>
<dbReference type="EMBL" id="QHLZ01000017">
    <property type="protein sequence ID" value="PXA64029.1"/>
    <property type="molecule type" value="Genomic_DNA"/>
</dbReference>
<accession>A0A2V3DNH4</accession>
<evidence type="ECO:0000313" key="1">
    <source>
        <dbReference type="EMBL" id="PXA64029.1"/>
    </source>
</evidence>
<evidence type="ECO:0000313" key="2">
    <source>
        <dbReference type="Proteomes" id="UP000246303"/>
    </source>
</evidence>
<sequence>MATDIGVGHIADDQRDISQYVGEAGLVLQRWIEQGKWYKDAARTWTGFHDRVRVISAAHMAIPGLVPTRFTAKMNNLGGATCSA</sequence>
<reference evidence="1 2" key="1">
    <citation type="submission" date="2018-05" db="EMBL/GenBank/DDBJ databases">
        <title>Genetic diversity of glacier-inhabiting Cryobacterium bacteria in China and description of Cryobacterium mengkeensis sp. nov. and Arthrobacter glacialis sp. nov.</title>
        <authorList>
            <person name="Liu Q."/>
            <person name="Xin Y.-H."/>
        </authorList>
    </citation>
    <scope>NUCLEOTIDE SEQUENCE [LARGE SCALE GENOMIC DNA]</scope>
    <source>
        <strain evidence="1 2">GP3</strain>
    </source>
</reference>
<dbReference type="AlphaFoldDB" id="A0A2V3DNH4"/>
<organism evidence="1 2">
    <name type="scientific">Arthrobacter psychrochitiniphilus</name>
    <dbReference type="NCBI Taxonomy" id="291045"/>
    <lineage>
        <taxon>Bacteria</taxon>
        <taxon>Bacillati</taxon>
        <taxon>Actinomycetota</taxon>
        <taxon>Actinomycetes</taxon>
        <taxon>Micrococcales</taxon>
        <taxon>Micrococcaceae</taxon>
        <taxon>Arthrobacter</taxon>
    </lineage>
</organism>
<comment type="caution">
    <text evidence="1">The sequence shown here is derived from an EMBL/GenBank/DDBJ whole genome shotgun (WGS) entry which is preliminary data.</text>
</comment>
<name>A0A2V3DNH4_9MICC</name>
<keyword evidence="2" id="KW-1185">Reference proteome</keyword>
<proteinExistence type="predicted"/>
<gene>
    <name evidence="1" type="ORF">CVS29_17410</name>
</gene>
<protein>
    <submittedName>
        <fullName evidence="1">Uncharacterized protein</fullName>
    </submittedName>
</protein>